<dbReference type="EMBL" id="JH921432">
    <property type="protein sequence ID" value="EKD18847.1"/>
    <property type="molecule type" value="Genomic_DNA"/>
</dbReference>
<keyword evidence="4" id="KW-1185">Reference proteome</keyword>
<dbReference type="Gene3D" id="1.25.40.90">
    <property type="match status" value="1"/>
</dbReference>
<protein>
    <submittedName>
        <fullName evidence="3">DUF618 domain protein</fullName>
    </submittedName>
</protein>
<gene>
    <name evidence="3" type="ORF">MBM_03089</name>
</gene>
<evidence type="ECO:0000259" key="2">
    <source>
        <dbReference type="PROSITE" id="PS51391"/>
    </source>
</evidence>
<dbReference type="InterPro" id="IPR006569">
    <property type="entry name" value="CID_dom"/>
</dbReference>
<evidence type="ECO:0000256" key="1">
    <source>
        <dbReference type="SAM" id="MobiDB-lite"/>
    </source>
</evidence>
<dbReference type="eggNOG" id="KOG2669">
    <property type="taxonomic scope" value="Eukaryota"/>
</dbReference>
<dbReference type="Pfam" id="PF04818">
    <property type="entry name" value="CID"/>
    <property type="match status" value="1"/>
</dbReference>
<feature type="domain" description="CID" evidence="2">
    <location>
        <begin position="1"/>
        <end position="133"/>
    </location>
</feature>
<dbReference type="PANTHER" id="PTHR12460:SF0">
    <property type="entry name" value="CID DOMAIN-CONTAINING PROTEIN-RELATED"/>
    <property type="match status" value="1"/>
</dbReference>
<dbReference type="InterPro" id="IPR008942">
    <property type="entry name" value="ENTH_VHS"/>
</dbReference>
<dbReference type="AlphaFoldDB" id="K1X1E8"/>
<organism evidence="3 4">
    <name type="scientific">Marssonina brunnea f. sp. multigermtubi (strain MB_m1)</name>
    <name type="common">Marssonina leaf spot fungus</name>
    <dbReference type="NCBI Taxonomy" id="1072389"/>
    <lineage>
        <taxon>Eukaryota</taxon>
        <taxon>Fungi</taxon>
        <taxon>Dikarya</taxon>
        <taxon>Ascomycota</taxon>
        <taxon>Pezizomycotina</taxon>
        <taxon>Leotiomycetes</taxon>
        <taxon>Helotiales</taxon>
        <taxon>Drepanopezizaceae</taxon>
        <taxon>Drepanopeziza</taxon>
    </lineage>
</organism>
<dbReference type="CDD" id="cd17003">
    <property type="entry name" value="CID_Rtt103"/>
    <property type="match status" value="1"/>
</dbReference>
<dbReference type="FunCoup" id="K1X1E8">
    <property type="interactions" value="43"/>
</dbReference>
<evidence type="ECO:0000313" key="3">
    <source>
        <dbReference type="EMBL" id="EKD18847.1"/>
    </source>
</evidence>
<dbReference type="STRING" id="1072389.K1X1E8"/>
<evidence type="ECO:0000313" key="4">
    <source>
        <dbReference type="Proteomes" id="UP000006753"/>
    </source>
</evidence>
<accession>K1X1E8</accession>
<dbReference type="KEGG" id="mbe:MBM_03089"/>
<dbReference type="PROSITE" id="PS51391">
    <property type="entry name" value="CID"/>
    <property type="match status" value="1"/>
</dbReference>
<dbReference type="GO" id="GO:0099122">
    <property type="term" value="F:RNA polymerase II C-terminal domain binding"/>
    <property type="evidence" value="ECO:0007669"/>
    <property type="project" value="InterPro"/>
</dbReference>
<dbReference type="InParanoid" id="K1X1E8"/>
<dbReference type="FunFam" id="1.25.40.90:FF:000030">
    <property type="entry name" value="DUF618 domain protein"/>
    <property type="match status" value="1"/>
</dbReference>
<feature type="region of interest" description="Disordered" evidence="1">
    <location>
        <begin position="274"/>
        <end position="324"/>
    </location>
</feature>
<proteinExistence type="predicted"/>
<dbReference type="SMART" id="SM00582">
    <property type="entry name" value="RPR"/>
    <property type="match status" value="1"/>
</dbReference>
<dbReference type="InterPro" id="IPR047883">
    <property type="entry name" value="Rtt103-like_CID"/>
</dbReference>
<dbReference type="GeneID" id="18759024"/>
<dbReference type="OMA" id="LWMQRLK"/>
<dbReference type="PANTHER" id="PTHR12460">
    <property type="entry name" value="CYCLIN-DEPENDENT KINASE INHIBITOR-RELATED PROTEIN"/>
    <property type="match status" value="1"/>
</dbReference>
<reference evidence="3 4" key="1">
    <citation type="journal article" date="2012" name="BMC Genomics">
        <title>Sequencing the genome of Marssonina brunnea reveals fungus-poplar co-evolution.</title>
        <authorList>
            <person name="Zhu S."/>
            <person name="Cao Y.-Z."/>
            <person name="Jiang C."/>
            <person name="Tan B.-Y."/>
            <person name="Wang Z."/>
            <person name="Feng S."/>
            <person name="Zhang L."/>
            <person name="Su X.-H."/>
            <person name="Brejova B."/>
            <person name="Vinar T."/>
            <person name="Xu M."/>
            <person name="Wang M.-X."/>
            <person name="Zhang S.-G."/>
            <person name="Huang M.-R."/>
            <person name="Wu R."/>
            <person name="Zhou Y."/>
        </authorList>
    </citation>
    <scope>NUCLEOTIDE SEQUENCE [LARGE SCALE GENOMIC DNA]</scope>
    <source>
        <strain evidence="3 4">MB_m1</strain>
    </source>
</reference>
<dbReference type="HOGENOM" id="CLU_042070_0_0_1"/>
<dbReference type="GO" id="GO:0031124">
    <property type="term" value="P:mRNA 3'-end processing"/>
    <property type="evidence" value="ECO:0007669"/>
    <property type="project" value="InterPro"/>
</dbReference>
<dbReference type="RefSeq" id="XP_007290978.1">
    <property type="nucleotide sequence ID" value="XM_007290916.1"/>
</dbReference>
<dbReference type="SUPFAM" id="SSF48464">
    <property type="entry name" value="ENTH/VHS domain"/>
    <property type="match status" value="1"/>
</dbReference>
<sequence>MAYNDDAVLAKLSALNETQESIVTVAQWVMFHRRHADRTGQLWLQRLKDSGSNKRLNLIYLANEVAQQSKARRKDDFLIAFSPVIAEATACAYKGATNEVQQKLRRVVEVWRQRQIFEMPIQEAIESRIDELDKSRTNNKRATGSIFSGGASSVPNELAPLVGPQQTVSKLVLSTKTSVNAASAEYLKQADPNKTTLSAPVHAARLNGVLKALANAEGAVAEGIKARKILIEGLEKILDTNRSLLASEELQLSELSGRRTEIDNKKREVEESIMRGFSNSNPATPLGDGPQGTHTHHSPTPGPEPDRPEVEALTPPGYPPAPVEEEFVPEFNLNGNSNGSNGNGNGQAVQHTQMQYQEYKQDPYHSPTGAPGLDLLSSLSTTYARPASSGSAKKRKLNDEFEGMGDAMEGLDADVVGILNKGL</sequence>
<dbReference type="Proteomes" id="UP000006753">
    <property type="component" value="Unassembled WGS sequence"/>
</dbReference>
<name>K1X1E8_MARBU</name>
<dbReference type="OrthoDB" id="10069473at2759"/>